<protein>
    <submittedName>
        <fullName evidence="5">TetR/AcrR family transcriptional regulator</fullName>
    </submittedName>
</protein>
<keyword evidence="1 2" id="KW-0238">DNA-binding</keyword>
<dbReference type="PANTHER" id="PTHR30055">
    <property type="entry name" value="HTH-TYPE TRANSCRIPTIONAL REGULATOR RUTR"/>
    <property type="match status" value="1"/>
</dbReference>
<evidence type="ECO:0000256" key="1">
    <source>
        <dbReference type="ARBA" id="ARBA00023125"/>
    </source>
</evidence>
<dbReference type="Pfam" id="PF00440">
    <property type="entry name" value="TetR_N"/>
    <property type="match status" value="2"/>
</dbReference>
<feature type="compositionally biased region" description="Basic residues" evidence="3">
    <location>
        <begin position="431"/>
        <end position="440"/>
    </location>
</feature>
<dbReference type="PANTHER" id="PTHR30055:SF226">
    <property type="entry name" value="HTH-TYPE TRANSCRIPTIONAL REGULATOR PKSA"/>
    <property type="match status" value="1"/>
</dbReference>
<gene>
    <name evidence="5" type="ORF">SMC7_02170</name>
</gene>
<dbReference type="AlphaFoldDB" id="A0A398D5Q0"/>
<dbReference type="GO" id="GO:0000976">
    <property type="term" value="F:transcription cis-regulatory region binding"/>
    <property type="evidence" value="ECO:0007669"/>
    <property type="project" value="TreeGrafter"/>
</dbReference>
<evidence type="ECO:0000256" key="3">
    <source>
        <dbReference type="SAM" id="MobiDB-lite"/>
    </source>
</evidence>
<dbReference type="PROSITE" id="PS50977">
    <property type="entry name" value="HTH_TETR_2"/>
    <property type="match status" value="2"/>
</dbReference>
<dbReference type="InterPro" id="IPR009057">
    <property type="entry name" value="Homeodomain-like_sf"/>
</dbReference>
<evidence type="ECO:0000313" key="6">
    <source>
        <dbReference type="Proteomes" id="UP000266328"/>
    </source>
</evidence>
<evidence type="ECO:0000313" key="5">
    <source>
        <dbReference type="EMBL" id="RIE06434.1"/>
    </source>
</evidence>
<feature type="domain" description="HTH tetR-type" evidence="4">
    <location>
        <begin position="22"/>
        <end position="82"/>
    </location>
</feature>
<dbReference type="Gene3D" id="1.10.10.60">
    <property type="entry name" value="Homeodomain-like"/>
    <property type="match status" value="1"/>
</dbReference>
<reference evidence="5 6" key="1">
    <citation type="submission" date="2018-09" db="EMBL/GenBank/DDBJ databases">
        <title>Discovery and Ecogenomic Context for Candidatus Cryosericales, a Global Caldiserica Order Active in Thawing Permafrost.</title>
        <authorList>
            <person name="Martinez M.A."/>
            <person name="Woodcroft B.J."/>
            <person name="Ignacio Espinoza J.C."/>
            <person name="Zayed A."/>
            <person name="Singleton C.M."/>
            <person name="Boyd J."/>
            <person name="Li Y.-F."/>
            <person name="Purvine S."/>
            <person name="Maughan H."/>
            <person name="Hodgkins S.B."/>
            <person name="Anderson D."/>
            <person name="Sederholm M."/>
            <person name="Temperton B."/>
            <person name="Saleska S.R."/>
            <person name="Tyson G.W."/>
            <person name="Rich V.I."/>
        </authorList>
    </citation>
    <scope>NUCLEOTIDE SEQUENCE [LARGE SCALE GENOMIC DNA]</scope>
    <source>
        <strain evidence="5 6">SMC7</strain>
    </source>
</reference>
<dbReference type="Gene3D" id="1.10.357.10">
    <property type="entry name" value="Tetracycline Repressor, domain 2"/>
    <property type="match status" value="2"/>
</dbReference>
<dbReference type="InterPro" id="IPR050109">
    <property type="entry name" value="HTH-type_TetR-like_transc_reg"/>
</dbReference>
<dbReference type="EMBL" id="QXIS01000012">
    <property type="protein sequence ID" value="RIE06434.1"/>
    <property type="molecule type" value="Genomic_DNA"/>
</dbReference>
<dbReference type="GO" id="GO:0003700">
    <property type="term" value="F:DNA-binding transcription factor activity"/>
    <property type="evidence" value="ECO:0007669"/>
    <property type="project" value="TreeGrafter"/>
</dbReference>
<name>A0A398D5Q0_9BACT</name>
<sequence length="455" mass="50986">MVEHRTQITAVKSPKPSASTTLSTSERIVESALKLFFIHGYSQTSVAMIARDVGISNSAFYRHFKSKEGVLFAVLETFSEDFTGALSVGMERAEGLEAKLRAFYSTILEVVGRDTRLYRVFTETEFNGYAFVRDFYSRVVAIVHDQLRGLVPAEFDLDDVGYYLLASVYLVAVKKTLWESLFTVDGFCTQLVDFALYGIDARGDAPEGLVRLPEVSPRREPEVRLSKGERTQKNLLTAAEHIFGDQGYWNADIYSIARAAGVAPGTTYLYFESKLELLSRLVVEVNEGLRRHTAQAVRGLSDRRIIEVAALESFCNYIREHRDSYRVVREAEFVDKDLGRWYYTRLSEPYTIVLERAMVAGEIRPGNPEITALALMGVGHWLGLRWVLWSDHLDAEVSPAALTSSVRLVLHGLEGAVRRAASKADNDQRKGVKLTGRRGRANTAHRVAASGRQND</sequence>
<feature type="region of interest" description="Disordered" evidence="3">
    <location>
        <begin position="1"/>
        <end position="22"/>
    </location>
</feature>
<feature type="DNA-binding region" description="H-T-H motif" evidence="2">
    <location>
        <begin position="45"/>
        <end position="64"/>
    </location>
</feature>
<dbReference type="InterPro" id="IPR036271">
    <property type="entry name" value="Tet_transcr_reg_TetR-rel_C_sf"/>
</dbReference>
<dbReference type="SUPFAM" id="SSF46689">
    <property type="entry name" value="Homeodomain-like"/>
    <property type="match status" value="2"/>
</dbReference>
<dbReference type="InterPro" id="IPR001647">
    <property type="entry name" value="HTH_TetR"/>
</dbReference>
<accession>A0A398D5Q0</accession>
<feature type="DNA-binding region" description="H-T-H motif" evidence="2">
    <location>
        <begin position="252"/>
        <end position="271"/>
    </location>
</feature>
<dbReference type="SUPFAM" id="SSF48498">
    <property type="entry name" value="Tetracyclin repressor-like, C-terminal domain"/>
    <property type="match status" value="1"/>
</dbReference>
<keyword evidence="6" id="KW-1185">Reference proteome</keyword>
<feature type="region of interest" description="Disordered" evidence="3">
    <location>
        <begin position="421"/>
        <end position="455"/>
    </location>
</feature>
<dbReference type="Proteomes" id="UP000266328">
    <property type="component" value="Unassembled WGS sequence"/>
</dbReference>
<comment type="caution">
    <text evidence="5">The sequence shown here is derived from an EMBL/GenBank/DDBJ whole genome shotgun (WGS) entry which is preliminary data.</text>
</comment>
<dbReference type="RefSeq" id="WP_119088742.1">
    <property type="nucleotide sequence ID" value="NZ_QXIS01000012.1"/>
</dbReference>
<feature type="domain" description="HTH tetR-type" evidence="4">
    <location>
        <begin position="229"/>
        <end position="289"/>
    </location>
</feature>
<organism evidence="5 6">
    <name type="scientific">Candidatus Cryosericum terrychapinii</name>
    <dbReference type="NCBI Taxonomy" id="2290919"/>
    <lineage>
        <taxon>Bacteria</taxon>
        <taxon>Pseudomonadati</taxon>
        <taxon>Caldisericota/Cryosericota group</taxon>
        <taxon>Candidatus Cryosericota</taxon>
        <taxon>Candidatus Cryosericia</taxon>
        <taxon>Candidatus Cryosericales</taxon>
        <taxon>Candidatus Cryosericaceae</taxon>
        <taxon>Candidatus Cryosericum</taxon>
    </lineage>
</organism>
<proteinExistence type="predicted"/>
<evidence type="ECO:0000256" key="2">
    <source>
        <dbReference type="PROSITE-ProRule" id="PRU00335"/>
    </source>
</evidence>
<dbReference type="PRINTS" id="PR00455">
    <property type="entry name" value="HTHTETR"/>
</dbReference>
<evidence type="ECO:0000259" key="4">
    <source>
        <dbReference type="PROSITE" id="PS50977"/>
    </source>
</evidence>